<protein>
    <submittedName>
        <fullName evidence="2">Uncharacterized protein</fullName>
    </submittedName>
</protein>
<reference evidence="2 3" key="1">
    <citation type="journal article" date="2015" name="Genome Announc.">
        <title>Expanding the biotechnology potential of lactobacilli through comparative genomics of 213 strains and associated genera.</title>
        <authorList>
            <person name="Sun Z."/>
            <person name="Harris H.M."/>
            <person name="McCann A."/>
            <person name="Guo C."/>
            <person name="Argimon S."/>
            <person name="Zhang W."/>
            <person name="Yang X."/>
            <person name="Jeffery I.B."/>
            <person name="Cooney J.C."/>
            <person name="Kagawa T.F."/>
            <person name="Liu W."/>
            <person name="Song Y."/>
            <person name="Salvetti E."/>
            <person name="Wrobel A."/>
            <person name="Rasinkangas P."/>
            <person name="Parkhill J."/>
            <person name="Rea M.C."/>
            <person name="O'Sullivan O."/>
            <person name="Ritari J."/>
            <person name="Douillard F.P."/>
            <person name="Paul Ross R."/>
            <person name="Yang R."/>
            <person name="Briner A.E."/>
            <person name="Felis G.E."/>
            <person name="de Vos W.M."/>
            <person name="Barrangou R."/>
            <person name="Klaenhammer T.R."/>
            <person name="Caufield P.W."/>
            <person name="Cui Y."/>
            <person name="Zhang H."/>
            <person name="O'Toole P.W."/>
        </authorList>
    </citation>
    <scope>NUCLEOTIDE SEQUENCE [LARGE SCALE GENOMIC DNA]</scope>
    <source>
        <strain evidence="2 3">DSM 20515</strain>
    </source>
</reference>
<dbReference type="PATRIC" id="fig|1423733.4.peg.2409"/>
<gene>
    <name evidence="2" type="ORF">FC82_GL002296</name>
</gene>
<dbReference type="Proteomes" id="UP000051845">
    <property type="component" value="Unassembled WGS sequence"/>
</dbReference>
<comment type="caution">
    <text evidence="2">The sequence shown here is derived from an EMBL/GenBank/DDBJ whole genome shotgun (WGS) entry which is preliminary data.</text>
</comment>
<dbReference type="Pfam" id="PF11391">
    <property type="entry name" value="DUF2798"/>
    <property type="match status" value="1"/>
</dbReference>
<keyword evidence="1" id="KW-0472">Membrane</keyword>
<dbReference type="AlphaFoldDB" id="A0A0R2B811"/>
<dbReference type="EMBL" id="AYYR01000053">
    <property type="protein sequence ID" value="KRM75425.1"/>
    <property type="molecule type" value="Genomic_DNA"/>
</dbReference>
<organism evidence="2 3">
    <name type="scientific">Secundilactobacillus collinoides DSM 20515 = JCM 1123</name>
    <dbReference type="NCBI Taxonomy" id="1423733"/>
    <lineage>
        <taxon>Bacteria</taxon>
        <taxon>Bacillati</taxon>
        <taxon>Bacillota</taxon>
        <taxon>Bacilli</taxon>
        <taxon>Lactobacillales</taxon>
        <taxon>Lactobacillaceae</taxon>
        <taxon>Secundilactobacillus</taxon>
    </lineage>
</organism>
<evidence type="ECO:0000313" key="3">
    <source>
        <dbReference type="Proteomes" id="UP000051845"/>
    </source>
</evidence>
<sequence>MRITDQRGDFIVLALIFLPPNERMSYLSYTQRLPQTGKETVLFMGIISLISVNLIAPVITGLEVGFSLAHWLMVLRQLPLLWLCVIVLVVVTQRPAQRLAGLLLERNDGFKATMLITALCNVFLMSLVLTIVGTWIGTGAITVSPIVHFFAKWPRNFTIAFIVEGFIAQPFARSVMAWYHRSAQTA</sequence>
<proteinExistence type="predicted"/>
<keyword evidence="1" id="KW-1133">Transmembrane helix</keyword>
<feature type="transmembrane region" description="Helical" evidence="1">
    <location>
        <begin position="41"/>
        <end position="62"/>
    </location>
</feature>
<name>A0A0R2B811_SECCO</name>
<accession>A0A0R2B811</accession>
<keyword evidence="1" id="KW-0812">Transmembrane</keyword>
<evidence type="ECO:0000313" key="2">
    <source>
        <dbReference type="EMBL" id="KRM75425.1"/>
    </source>
</evidence>
<dbReference type="InterPro" id="IPR021529">
    <property type="entry name" value="DUF2798"/>
</dbReference>
<feature type="transmembrane region" description="Helical" evidence="1">
    <location>
        <begin position="112"/>
        <end position="137"/>
    </location>
</feature>
<evidence type="ECO:0000256" key="1">
    <source>
        <dbReference type="SAM" id="Phobius"/>
    </source>
</evidence>
<dbReference type="STRING" id="33960.TY91_05975"/>
<feature type="transmembrane region" description="Helical" evidence="1">
    <location>
        <begin position="68"/>
        <end position="91"/>
    </location>
</feature>
<feature type="transmembrane region" description="Helical" evidence="1">
    <location>
        <begin position="157"/>
        <end position="179"/>
    </location>
</feature>